<accession>A0A7H9EKD6</accession>
<gene>
    <name evidence="1" type="ORF">GTO87_05920</name>
</gene>
<reference evidence="1 2" key="1">
    <citation type="submission" date="2020-01" db="EMBL/GenBank/DDBJ databases">
        <title>Complete and circular genome sequences of six lactobacillus isolates from horses.</title>
        <authorList>
            <person name="Hassan H.M."/>
        </authorList>
    </citation>
    <scope>NUCLEOTIDE SEQUENCE [LARGE SCALE GENOMIC DNA]</scope>
    <source>
        <strain evidence="1 2">1A</strain>
    </source>
</reference>
<dbReference type="EMBL" id="CP047418">
    <property type="protein sequence ID" value="QLL78178.1"/>
    <property type="molecule type" value="Genomic_DNA"/>
</dbReference>
<sequence>MQALKAEVVIEVPENKVLIDKVEYLELKEKDYIGKTWTIADLKRELNIKKNQAWITECILKPNIREISDWCFLKEGTGGRSATVILASKAKKWFDENWSRIDWSKKL</sequence>
<dbReference type="Pfam" id="PF05595">
    <property type="entry name" value="DUF771"/>
    <property type="match status" value="1"/>
</dbReference>
<evidence type="ECO:0000313" key="1">
    <source>
        <dbReference type="EMBL" id="QLL78178.1"/>
    </source>
</evidence>
<dbReference type="AlphaFoldDB" id="A0A7H9EKD6"/>
<proteinExistence type="predicted"/>
<dbReference type="KEGG" id="lsw:GTO87_05920"/>
<dbReference type="Proteomes" id="UP000510886">
    <property type="component" value="Chromosome"/>
</dbReference>
<evidence type="ECO:0000313" key="2">
    <source>
        <dbReference type="Proteomes" id="UP000510886"/>
    </source>
</evidence>
<organism evidence="1 2">
    <name type="scientific">Ligilactobacillus saerimneri</name>
    <dbReference type="NCBI Taxonomy" id="228229"/>
    <lineage>
        <taxon>Bacteria</taxon>
        <taxon>Bacillati</taxon>
        <taxon>Bacillota</taxon>
        <taxon>Bacilli</taxon>
        <taxon>Lactobacillales</taxon>
        <taxon>Lactobacillaceae</taxon>
        <taxon>Ligilactobacillus</taxon>
    </lineage>
</organism>
<protein>
    <submittedName>
        <fullName evidence="1">DUF771 domain-containing protein</fullName>
    </submittedName>
</protein>
<dbReference type="InterPro" id="IPR008489">
    <property type="entry name" value="DUF771"/>
</dbReference>
<dbReference type="RefSeq" id="WP_180848472.1">
    <property type="nucleotide sequence ID" value="NZ_CP047418.1"/>
</dbReference>
<name>A0A7H9EKD6_9LACO</name>